<gene>
    <name evidence="1" type="ORF">ANCDUO_15145</name>
</gene>
<dbReference type="AlphaFoldDB" id="A0A0C2GCF9"/>
<reference evidence="1 2" key="1">
    <citation type="submission" date="2013-12" db="EMBL/GenBank/DDBJ databases">
        <title>Draft genome of the parsitic nematode Ancylostoma duodenale.</title>
        <authorList>
            <person name="Mitreva M."/>
        </authorList>
    </citation>
    <scope>NUCLEOTIDE SEQUENCE [LARGE SCALE GENOMIC DNA]</scope>
    <source>
        <strain evidence="1 2">Zhejiang</strain>
    </source>
</reference>
<name>A0A0C2GCF9_9BILA</name>
<evidence type="ECO:0000313" key="2">
    <source>
        <dbReference type="Proteomes" id="UP000054047"/>
    </source>
</evidence>
<protein>
    <submittedName>
        <fullName evidence="1">Uncharacterized protein</fullName>
    </submittedName>
</protein>
<evidence type="ECO:0000313" key="1">
    <source>
        <dbReference type="EMBL" id="KIH54706.1"/>
    </source>
</evidence>
<proteinExistence type="predicted"/>
<keyword evidence="2" id="KW-1185">Reference proteome</keyword>
<organism evidence="1 2">
    <name type="scientific">Ancylostoma duodenale</name>
    <dbReference type="NCBI Taxonomy" id="51022"/>
    <lineage>
        <taxon>Eukaryota</taxon>
        <taxon>Metazoa</taxon>
        <taxon>Ecdysozoa</taxon>
        <taxon>Nematoda</taxon>
        <taxon>Chromadorea</taxon>
        <taxon>Rhabditida</taxon>
        <taxon>Rhabditina</taxon>
        <taxon>Rhabditomorpha</taxon>
        <taxon>Strongyloidea</taxon>
        <taxon>Ancylostomatidae</taxon>
        <taxon>Ancylostomatinae</taxon>
        <taxon>Ancylostoma</taxon>
    </lineage>
</organism>
<accession>A0A0C2GCF9</accession>
<dbReference type="Proteomes" id="UP000054047">
    <property type="component" value="Unassembled WGS sequence"/>
</dbReference>
<sequence length="123" mass="14455">MANGSKPDIIRWRRAVWASYNTIKPVVFGFKNKKLRTELFDSTVIPTLCYGTETWTLTKIMEAQVKTTHSLTERYDWLHVAKTRCEVLHYSNIRSFFKVTDTLKYANHSKQSWAEHVMRRNGA</sequence>
<dbReference type="EMBL" id="KN738625">
    <property type="protein sequence ID" value="KIH54706.1"/>
    <property type="molecule type" value="Genomic_DNA"/>
</dbReference>
<dbReference type="OrthoDB" id="5855931at2759"/>